<evidence type="ECO:0000256" key="2">
    <source>
        <dbReference type="ARBA" id="ARBA00022723"/>
    </source>
</evidence>
<dbReference type="PANTHER" id="PTHR22726:SF1">
    <property type="entry name" value="METALLOENDOPEPTIDASE OMA1, MITOCHONDRIAL"/>
    <property type="match status" value="1"/>
</dbReference>
<dbReference type="eggNOG" id="COG0501">
    <property type="taxonomic scope" value="Bacteria"/>
</dbReference>
<organism evidence="10 11">
    <name type="scientific">Nitratireductor pacificus pht-3B</name>
    <dbReference type="NCBI Taxonomy" id="391937"/>
    <lineage>
        <taxon>Bacteria</taxon>
        <taxon>Pseudomonadati</taxon>
        <taxon>Pseudomonadota</taxon>
        <taxon>Alphaproteobacteria</taxon>
        <taxon>Hyphomicrobiales</taxon>
        <taxon>Phyllobacteriaceae</taxon>
        <taxon>Nitratireductor</taxon>
    </lineage>
</organism>
<dbReference type="GO" id="GO:0046872">
    <property type="term" value="F:metal ion binding"/>
    <property type="evidence" value="ECO:0007669"/>
    <property type="project" value="UniProtKB-KW"/>
</dbReference>
<evidence type="ECO:0000256" key="7">
    <source>
        <dbReference type="SAM" id="Phobius"/>
    </source>
</evidence>
<keyword evidence="5 6" id="KW-0482">Metalloprotease</keyword>
<feature type="transmembrane region" description="Helical" evidence="7">
    <location>
        <begin position="92"/>
        <end position="110"/>
    </location>
</feature>
<dbReference type="Gene3D" id="3.30.2010.10">
    <property type="entry name" value="Metalloproteases ('zincins'), catalytic domain"/>
    <property type="match status" value="1"/>
</dbReference>
<keyword evidence="11" id="KW-1185">Reference proteome</keyword>
<comment type="cofactor">
    <cofactor evidence="6">
        <name>Zn(2+)</name>
        <dbReference type="ChEBI" id="CHEBI:29105"/>
    </cofactor>
    <text evidence="6">Binds 1 zinc ion per subunit.</text>
</comment>
<dbReference type="Proteomes" id="UP000006786">
    <property type="component" value="Unassembled WGS sequence"/>
</dbReference>
<dbReference type="STRING" id="391937.NA2_15514"/>
<evidence type="ECO:0000256" key="5">
    <source>
        <dbReference type="ARBA" id="ARBA00023049"/>
    </source>
</evidence>
<proteinExistence type="inferred from homology"/>
<evidence type="ECO:0000256" key="6">
    <source>
        <dbReference type="RuleBase" id="RU003983"/>
    </source>
</evidence>
<dbReference type="GO" id="GO:0004222">
    <property type="term" value="F:metalloendopeptidase activity"/>
    <property type="evidence" value="ECO:0007669"/>
    <property type="project" value="InterPro"/>
</dbReference>
<dbReference type="Pfam" id="PF23368">
    <property type="entry name" value="DUF7092"/>
    <property type="match status" value="1"/>
</dbReference>
<keyword evidence="2" id="KW-0479">Metal-binding</keyword>
<accession>K2LJG4</accession>
<dbReference type="InterPro" id="IPR051156">
    <property type="entry name" value="Mito/Outer_Membr_Metalloprot"/>
</dbReference>
<evidence type="ECO:0000256" key="1">
    <source>
        <dbReference type="ARBA" id="ARBA00022670"/>
    </source>
</evidence>
<feature type="domain" description="DUF7092" evidence="9">
    <location>
        <begin position="1"/>
        <end position="78"/>
    </location>
</feature>
<evidence type="ECO:0000256" key="4">
    <source>
        <dbReference type="ARBA" id="ARBA00022833"/>
    </source>
</evidence>
<dbReference type="OrthoDB" id="9810445at2"/>
<evidence type="ECO:0000259" key="8">
    <source>
        <dbReference type="Pfam" id="PF01435"/>
    </source>
</evidence>
<evidence type="ECO:0000313" key="11">
    <source>
        <dbReference type="Proteomes" id="UP000006786"/>
    </source>
</evidence>
<keyword evidence="1 6" id="KW-0645">Protease</keyword>
<comment type="similarity">
    <text evidence="6">Belongs to the peptidase M48 family.</text>
</comment>
<keyword evidence="7" id="KW-0812">Transmembrane</keyword>
<keyword evidence="7" id="KW-1133">Transmembrane helix</keyword>
<dbReference type="EMBL" id="AMRM01000018">
    <property type="protein sequence ID" value="EKF17889.1"/>
    <property type="molecule type" value="Genomic_DNA"/>
</dbReference>
<feature type="domain" description="Peptidase M48" evidence="8">
    <location>
        <begin position="155"/>
        <end position="332"/>
    </location>
</feature>
<protein>
    <submittedName>
        <fullName evidence="10">Peptidase M48 Ste24p</fullName>
    </submittedName>
</protein>
<keyword evidence="7" id="KW-0472">Membrane</keyword>
<reference evidence="10 11" key="1">
    <citation type="journal article" date="2012" name="J. Bacteriol.">
        <title>Genome Sequence of Nitratireductor pacificus Type Strain pht-3B.</title>
        <authorList>
            <person name="Lai Q."/>
            <person name="Li G."/>
            <person name="Shao Z."/>
        </authorList>
    </citation>
    <scope>NUCLEOTIDE SEQUENCE [LARGE SCALE GENOMIC DNA]</scope>
    <source>
        <strain evidence="11">pht-3B</strain>
    </source>
</reference>
<dbReference type="RefSeq" id="WP_008597979.1">
    <property type="nucleotide sequence ID" value="NZ_AMRM01000018.1"/>
</dbReference>
<evidence type="ECO:0000313" key="10">
    <source>
        <dbReference type="EMBL" id="EKF17889.1"/>
    </source>
</evidence>
<evidence type="ECO:0000259" key="9">
    <source>
        <dbReference type="Pfam" id="PF23368"/>
    </source>
</evidence>
<keyword evidence="4 6" id="KW-0862">Zinc</keyword>
<dbReference type="CDD" id="cd07332">
    <property type="entry name" value="M48C_Oma1_like"/>
    <property type="match status" value="1"/>
</dbReference>
<dbReference type="Pfam" id="PF01435">
    <property type="entry name" value="Peptidase_M48"/>
    <property type="match status" value="1"/>
</dbReference>
<evidence type="ECO:0000256" key="3">
    <source>
        <dbReference type="ARBA" id="ARBA00022801"/>
    </source>
</evidence>
<dbReference type="InterPro" id="IPR001915">
    <property type="entry name" value="Peptidase_M48"/>
</dbReference>
<dbReference type="PATRIC" id="fig|391937.3.peg.3186"/>
<dbReference type="GO" id="GO:0016020">
    <property type="term" value="C:membrane"/>
    <property type="evidence" value="ECO:0007669"/>
    <property type="project" value="TreeGrafter"/>
</dbReference>
<name>K2LJG4_9HYPH</name>
<comment type="caution">
    <text evidence="10">The sequence shown here is derived from an EMBL/GenBank/DDBJ whole genome shotgun (WGS) entry which is preliminary data.</text>
</comment>
<dbReference type="AlphaFoldDB" id="K2LJG4"/>
<sequence>MIKGRYFPPGSSRAVDASLRRTEQGLVLARDEEDAAPQSDPVLVSDPLGGVPRKLTFADGGVFEAPHDADIDLLLRRRGGFFARLARLEKSLAFAGAAAVAVIGLLFLIYRFGIPLLAAGAAAVTPPVIVAAMDRGTLETVDRTVLSPTALDEEAQARLHRIFAELVALAEPEGPQLRLLLREGGVIGANALALPGGTIIVTDDLVDLAESDDEIAGVMAHEIGHVRERHSLKQVYRVLGIGFMVGVIGGDAGQLVDDVVAQAAAFQTLIYARGFEADADRFSVGLMVAAGRDPTAFVDLLDRIAADSGDAGETGWLSTHPGTLDRRAAVLEAARGLGWEG</sequence>
<dbReference type="PANTHER" id="PTHR22726">
    <property type="entry name" value="METALLOENDOPEPTIDASE OMA1"/>
    <property type="match status" value="1"/>
</dbReference>
<dbReference type="InterPro" id="IPR055518">
    <property type="entry name" value="DUF7092"/>
</dbReference>
<keyword evidence="3 6" id="KW-0378">Hydrolase</keyword>
<gene>
    <name evidence="10" type="ORF">NA2_15514</name>
</gene>
<dbReference type="GO" id="GO:0051603">
    <property type="term" value="P:proteolysis involved in protein catabolic process"/>
    <property type="evidence" value="ECO:0007669"/>
    <property type="project" value="TreeGrafter"/>
</dbReference>